<gene>
    <name evidence="1" type="ORF">FJQ98_12595</name>
</gene>
<proteinExistence type="predicted"/>
<name>A0ABX7AXU1_9BACI</name>
<dbReference type="Gene3D" id="2.60.40.3830">
    <property type="match status" value="1"/>
</dbReference>
<keyword evidence="2" id="KW-1185">Reference proteome</keyword>
<reference evidence="1 2" key="1">
    <citation type="submission" date="2020-01" db="EMBL/GenBank/DDBJ databases">
        <authorList>
            <person name="Liu G."/>
            <person name="Liu B."/>
        </authorList>
    </citation>
    <scope>NUCLEOTIDE SEQUENCE [LARGE SCALE GENOMIC DNA]</scope>
    <source>
        <strain evidence="1 2">FJAT-51161</strain>
    </source>
</reference>
<sequence>MKKFLGFIICGLLLVGCSPKESNDIIQQDKSSKLVGEALAKEIEWKESEYFTSKNLSMIGEPQLLGFSHSKDEKIFARKTGKYGWHFWGNRVKTGEILSIKRTHQLTNKEIELVTDAKLLGPNSGADNHAPTNMTFPEGGMWKLDAYTDGRLIGSVYVKVEN</sequence>
<dbReference type="PROSITE" id="PS51257">
    <property type="entry name" value="PROKAR_LIPOPROTEIN"/>
    <property type="match status" value="1"/>
</dbReference>
<organism evidence="1 2">
    <name type="scientific">Lysinibacillus agricola</name>
    <dbReference type="NCBI Taxonomy" id="2590012"/>
    <lineage>
        <taxon>Bacteria</taxon>
        <taxon>Bacillati</taxon>
        <taxon>Bacillota</taxon>
        <taxon>Bacilli</taxon>
        <taxon>Bacillales</taxon>
        <taxon>Bacillaceae</taxon>
        <taxon>Lysinibacillus</taxon>
    </lineage>
</organism>
<protein>
    <recommendedName>
        <fullName evidence="3">DUF4871 domain-containing protein</fullName>
    </recommendedName>
</protein>
<accession>A0ABX7AXU1</accession>
<dbReference type="RefSeq" id="WP_053592733.1">
    <property type="nucleotide sequence ID" value="NZ_CP067341.1"/>
</dbReference>
<dbReference type="EMBL" id="CP067341">
    <property type="protein sequence ID" value="QQP14761.1"/>
    <property type="molecule type" value="Genomic_DNA"/>
</dbReference>
<evidence type="ECO:0000313" key="1">
    <source>
        <dbReference type="EMBL" id="QQP14761.1"/>
    </source>
</evidence>
<dbReference type="Proteomes" id="UP000596049">
    <property type="component" value="Chromosome"/>
</dbReference>
<evidence type="ECO:0008006" key="3">
    <source>
        <dbReference type="Google" id="ProtNLM"/>
    </source>
</evidence>
<evidence type="ECO:0000313" key="2">
    <source>
        <dbReference type="Proteomes" id="UP000596049"/>
    </source>
</evidence>